<feature type="domain" description="UPF0261" evidence="2">
    <location>
        <begin position="187"/>
        <end position="403"/>
    </location>
</feature>
<dbReference type="PANTHER" id="PTHR31862:SF1">
    <property type="entry name" value="UPF0261 DOMAIN PROTEIN (AFU_ORTHOLOGUE AFUA_1G10120)"/>
    <property type="match status" value="1"/>
</dbReference>
<dbReference type="Gene3D" id="3.40.50.12020">
    <property type="entry name" value="Uncharacterised protein family UPF0261, NN domain"/>
    <property type="match status" value="1"/>
</dbReference>
<gene>
    <name evidence="3" type="ORF">PX52LOC_00020</name>
</gene>
<dbReference type="InterPro" id="IPR056778">
    <property type="entry name" value="UPF0261_C"/>
</dbReference>
<dbReference type="InterPro" id="IPR008322">
    <property type="entry name" value="UPF0261"/>
</dbReference>
<organism evidence="3 4">
    <name type="scientific">Limnoglobus roseus</name>
    <dbReference type="NCBI Taxonomy" id="2598579"/>
    <lineage>
        <taxon>Bacteria</taxon>
        <taxon>Pseudomonadati</taxon>
        <taxon>Planctomycetota</taxon>
        <taxon>Planctomycetia</taxon>
        <taxon>Gemmatales</taxon>
        <taxon>Gemmataceae</taxon>
        <taxon>Limnoglobus</taxon>
    </lineage>
</organism>
<evidence type="ECO:0000313" key="3">
    <source>
        <dbReference type="EMBL" id="QEL13167.1"/>
    </source>
</evidence>
<evidence type="ECO:0000313" key="4">
    <source>
        <dbReference type="Proteomes" id="UP000324974"/>
    </source>
</evidence>
<dbReference type="AlphaFoldDB" id="A0A5C1A473"/>
<dbReference type="NCBIfam" id="NF002674">
    <property type="entry name" value="PRK02399.1-2"/>
    <property type="match status" value="1"/>
</dbReference>
<name>A0A5C1A473_9BACT</name>
<reference evidence="4" key="1">
    <citation type="submission" date="2019-08" db="EMBL/GenBank/DDBJ databases">
        <title>Limnoglobus roseus gen. nov., sp. nov., a novel freshwater planctomycete with a giant genome from the family Gemmataceae.</title>
        <authorList>
            <person name="Kulichevskaya I.S."/>
            <person name="Naumoff D.G."/>
            <person name="Miroshnikov K."/>
            <person name="Ivanova A."/>
            <person name="Philippov D.A."/>
            <person name="Hakobyan A."/>
            <person name="Rijpstra I.C."/>
            <person name="Sinninghe Damste J.S."/>
            <person name="Liesack W."/>
            <person name="Dedysh S.N."/>
        </authorList>
    </citation>
    <scope>NUCLEOTIDE SEQUENCE [LARGE SCALE GENOMIC DNA]</scope>
    <source>
        <strain evidence="4">PX52</strain>
    </source>
</reference>
<dbReference type="Gene3D" id="3.40.50.12030">
    <property type="entry name" value="Uncharacterised protein family UPF0261, NC domain"/>
    <property type="match status" value="1"/>
</dbReference>
<dbReference type="Pfam" id="PF23189">
    <property type="entry name" value="UPF0261_C"/>
    <property type="match status" value="1"/>
</dbReference>
<protein>
    <submittedName>
        <fullName evidence="3">Uncharacterized protein</fullName>
    </submittedName>
</protein>
<proteinExistence type="predicted"/>
<dbReference type="PANTHER" id="PTHR31862">
    <property type="entry name" value="UPF0261 DOMAIN PROTEIN (AFU_ORTHOLOGUE AFUA_1G10120)"/>
    <property type="match status" value="1"/>
</dbReference>
<accession>A0A5C1A473</accession>
<dbReference type="Proteomes" id="UP000324974">
    <property type="component" value="Chromosome"/>
</dbReference>
<dbReference type="InterPro" id="IPR051353">
    <property type="entry name" value="Tobamovirus_resist_UPF0261"/>
</dbReference>
<sequence>MPVLLVGTLDTKGTEVAFVRDRLAAAGVPTLVLDAGVIGDAAFAADVTREQVFRAAGTTWEAVKAAGDRGKAIALAAKGTAKLAADLFAAGKIDGVLGLGGSAGTTIATAAMRALPVGVPKVMVSTLASGDVRPYVGTRDVMMLYSVVDISGLNRISRLVLANAADAMAGMARGQGSGVRSQESGEKPVVAATMFGVTTPCVEAARVILEAAGYEVLVFHATGTGGRTMEGLIRDGLIAGVLDITTTELADNLVGGILPAGPDRLTAAGLRKVPQVISVGALDMVNFGPPETVPAKFEKRQFYQHNPTVTLMRTTPEEMDALGKEIAEKACAAGGPTRVLLPLRGVSAIDAAGQPFWNPDADAALFQSLRNWVYPTELLVEYDLHINDPAFAEAAARTLLELMRA</sequence>
<dbReference type="PIRSF" id="PIRSF033271">
    <property type="entry name" value="UCP033271"/>
    <property type="match status" value="1"/>
</dbReference>
<keyword evidence="4" id="KW-1185">Reference proteome</keyword>
<evidence type="ECO:0000259" key="2">
    <source>
        <dbReference type="Pfam" id="PF23189"/>
    </source>
</evidence>
<evidence type="ECO:0000259" key="1">
    <source>
        <dbReference type="Pfam" id="PF06792"/>
    </source>
</evidence>
<dbReference type="EMBL" id="CP042425">
    <property type="protein sequence ID" value="QEL13167.1"/>
    <property type="molecule type" value="Genomic_DNA"/>
</dbReference>
<dbReference type="InterPro" id="IPR044122">
    <property type="entry name" value="UPF0261_N"/>
</dbReference>
<dbReference type="CDD" id="cd15488">
    <property type="entry name" value="Tm-1-like"/>
    <property type="match status" value="1"/>
</dbReference>
<dbReference type="RefSeq" id="WP_178132532.1">
    <property type="nucleotide sequence ID" value="NZ_CP042425.1"/>
</dbReference>
<dbReference type="KEGG" id="lrs:PX52LOC_00020"/>
<dbReference type="Pfam" id="PF06792">
    <property type="entry name" value="UPF0261"/>
    <property type="match status" value="1"/>
</dbReference>
<feature type="domain" description="UPF0261" evidence="1">
    <location>
        <begin position="3"/>
        <end position="174"/>
    </location>
</feature>